<dbReference type="KEGG" id="wna:KA717_07265"/>
<dbReference type="Pfam" id="PF08477">
    <property type="entry name" value="Roc"/>
    <property type="match status" value="1"/>
</dbReference>
<keyword evidence="7" id="KW-0342">GTP-binding</keyword>
<feature type="domain" description="Roc" evidence="10">
    <location>
        <begin position="25"/>
        <end position="193"/>
    </location>
</feature>
<evidence type="ECO:0000256" key="1">
    <source>
        <dbReference type="ARBA" id="ARBA00012513"/>
    </source>
</evidence>
<keyword evidence="6" id="KW-0067">ATP-binding</keyword>
<dbReference type="InterPro" id="IPR032171">
    <property type="entry name" value="COR-A"/>
</dbReference>
<dbReference type="AlphaFoldDB" id="A0A977KZ50"/>
<dbReference type="NCBIfam" id="TIGR00231">
    <property type="entry name" value="small_GTP"/>
    <property type="match status" value="1"/>
</dbReference>
<comment type="catalytic activity">
    <reaction evidence="9">
        <text>L-seryl-[protein] + ATP = O-phospho-L-seryl-[protein] + ADP + H(+)</text>
        <dbReference type="Rhea" id="RHEA:17989"/>
        <dbReference type="Rhea" id="RHEA-COMP:9863"/>
        <dbReference type="Rhea" id="RHEA-COMP:11604"/>
        <dbReference type="ChEBI" id="CHEBI:15378"/>
        <dbReference type="ChEBI" id="CHEBI:29999"/>
        <dbReference type="ChEBI" id="CHEBI:30616"/>
        <dbReference type="ChEBI" id="CHEBI:83421"/>
        <dbReference type="ChEBI" id="CHEBI:456216"/>
        <dbReference type="EC" id="2.7.11.1"/>
    </reaction>
</comment>
<dbReference type="InterPro" id="IPR001806">
    <property type="entry name" value="Small_GTPase"/>
</dbReference>
<dbReference type="GO" id="GO:0003924">
    <property type="term" value="F:GTPase activity"/>
    <property type="evidence" value="ECO:0007669"/>
    <property type="project" value="InterPro"/>
</dbReference>
<evidence type="ECO:0000256" key="8">
    <source>
        <dbReference type="ARBA" id="ARBA00047899"/>
    </source>
</evidence>
<evidence type="ECO:0000256" key="2">
    <source>
        <dbReference type="ARBA" id="ARBA00022679"/>
    </source>
</evidence>
<dbReference type="InterPro" id="IPR020859">
    <property type="entry name" value="ROC"/>
</dbReference>
<evidence type="ECO:0000256" key="9">
    <source>
        <dbReference type="ARBA" id="ARBA00048679"/>
    </source>
</evidence>
<evidence type="ECO:0000259" key="10">
    <source>
        <dbReference type="PROSITE" id="PS51424"/>
    </source>
</evidence>
<dbReference type="InterPro" id="IPR036388">
    <property type="entry name" value="WH-like_DNA-bd_sf"/>
</dbReference>
<evidence type="ECO:0000256" key="6">
    <source>
        <dbReference type="ARBA" id="ARBA00022840"/>
    </source>
</evidence>
<keyword evidence="2" id="KW-0808">Transferase</keyword>
<dbReference type="GO" id="GO:0005524">
    <property type="term" value="F:ATP binding"/>
    <property type="evidence" value="ECO:0007669"/>
    <property type="project" value="UniProtKB-KW"/>
</dbReference>
<name>A0A977KZ50_9CYAN</name>
<gene>
    <name evidence="11" type="ORF">KA717_07265</name>
</gene>
<dbReference type="Pfam" id="PF25497">
    <property type="entry name" value="COR-B"/>
    <property type="match status" value="1"/>
</dbReference>
<dbReference type="InterPro" id="IPR005225">
    <property type="entry name" value="Small_GTP-bd"/>
</dbReference>
<dbReference type="PROSITE" id="PS51419">
    <property type="entry name" value="RAB"/>
    <property type="match status" value="1"/>
</dbReference>
<dbReference type="SMART" id="SM00174">
    <property type="entry name" value="RHO"/>
    <property type="match status" value="1"/>
</dbReference>
<dbReference type="PRINTS" id="PR00449">
    <property type="entry name" value="RASTRNSFRMNG"/>
</dbReference>
<dbReference type="PROSITE" id="PS51424">
    <property type="entry name" value="ROC"/>
    <property type="match status" value="1"/>
</dbReference>
<dbReference type="SMART" id="SM00175">
    <property type="entry name" value="RAB"/>
    <property type="match status" value="1"/>
</dbReference>
<evidence type="ECO:0000256" key="4">
    <source>
        <dbReference type="ARBA" id="ARBA00022741"/>
    </source>
</evidence>
<dbReference type="Gene3D" id="1.10.10.2200">
    <property type="match status" value="1"/>
</dbReference>
<keyword evidence="4" id="KW-0547">Nucleotide-binding</keyword>
<dbReference type="Gene3D" id="3.40.50.300">
    <property type="entry name" value="P-loop containing nucleotide triphosphate hydrolases"/>
    <property type="match status" value="1"/>
</dbReference>
<reference evidence="11" key="1">
    <citation type="submission" date="2021-04" db="EMBL/GenBank/DDBJ databases">
        <title>Genome sequence of Woronichinia naegeliana from Washington state freshwater lake bloom.</title>
        <authorList>
            <person name="Dreher T.W."/>
        </authorList>
    </citation>
    <scope>NUCLEOTIDE SEQUENCE</scope>
    <source>
        <strain evidence="11">WA131</strain>
    </source>
</reference>
<accession>A0A977KZ50</accession>
<evidence type="ECO:0000256" key="5">
    <source>
        <dbReference type="ARBA" id="ARBA00022777"/>
    </source>
</evidence>
<evidence type="ECO:0000256" key="7">
    <source>
        <dbReference type="ARBA" id="ARBA00023134"/>
    </source>
</evidence>
<keyword evidence="5" id="KW-0418">Kinase</keyword>
<dbReference type="Gene3D" id="1.10.10.10">
    <property type="entry name" value="Winged helix-like DNA-binding domain superfamily/Winged helix DNA-binding domain"/>
    <property type="match status" value="1"/>
</dbReference>
<dbReference type="InterPro" id="IPR057263">
    <property type="entry name" value="COR-B"/>
</dbReference>
<dbReference type="GO" id="GO:0005525">
    <property type="term" value="F:GTP binding"/>
    <property type="evidence" value="ECO:0007669"/>
    <property type="project" value="UniProtKB-KW"/>
</dbReference>
<dbReference type="Proteomes" id="UP001065613">
    <property type="component" value="Chromosome"/>
</dbReference>
<organism evidence="11">
    <name type="scientific">Woronichinia naegeliana WA131</name>
    <dbReference type="NCBI Taxonomy" id="2824559"/>
    <lineage>
        <taxon>Bacteria</taxon>
        <taxon>Bacillati</taxon>
        <taxon>Cyanobacteriota</taxon>
        <taxon>Cyanophyceae</taxon>
        <taxon>Synechococcales</taxon>
        <taxon>Coelosphaeriaceae</taxon>
        <taxon>Woronichinia</taxon>
    </lineage>
</organism>
<keyword evidence="3" id="KW-0677">Repeat</keyword>
<proteinExistence type="predicted"/>
<dbReference type="Gene3D" id="3.30.310.200">
    <property type="match status" value="1"/>
</dbReference>
<dbReference type="Pfam" id="PF16095">
    <property type="entry name" value="COR-A"/>
    <property type="match status" value="1"/>
</dbReference>
<evidence type="ECO:0000256" key="3">
    <source>
        <dbReference type="ARBA" id="ARBA00022737"/>
    </source>
</evidence>
<evidence type="ECO:0000313" key="11">
    <source>
        <dbReference type="EMBL" id="UXE62552.1"/>
    </source>
</evidence>
<dbReference type="PANTHER" id="PTHR47977">
    <property type="entry name" value="RAS-RELATED PROTEIN RAB"/>
    <property type="match status" value="1"/>
</dbReference>
<comment type="catalytic activity">
    <reaction evidence="8">
        <text>L-threonyl-[protein] + ATP = O-phospho-L-threonyl-[protein] + ADP + H(+)</text>
        <dbReference type="Rhea" id="RHEA:46608"/>
        <dbReference type="Rhea" id="RHEA-COMP:11060"/>
        <dbReference type="Rhea" id="RHEA-COMP:11605"/>
        <dbReference type="ChEBI" id="CHEBI:15378"/>
        <dbReference type="ChEBI" id="CHEBI:30013"/>
        <dbReference type="ChEBI" id="CHEBI:30616"/>
        <dbReference type="ChEBI" id="CHEBI:61977"/>
        <dbReference type="ChEBI" id="CHEBI:456216"/>
        <dbReference type="EC" id="2.7.11.1"/>
    </reaction>
</comment>
<dbReference type="SUPFAM" id="SSF52540">
    <property type="entry name" value="P-loop containing nucleoside triphosphate hydrolases"/>
    <property type="match status" value="1"/>
</dbReference>
<protein>
    <recommendedName>
        <fullName evidence="1">non-specific serine/threonine protein kinase</fullName>
        <ecNumber evidence="1">2.7.11.1</ecNumber>
    </recommendedName>
</protein>
<dbReference type="InterPro" id="IPR027417">
    <property type="entry name" value="P-loop_NTPase"/>
</dbReference>
<dbReference type="EMBL" id="CP073041">
    <property type="protein sequence ID" value="UXE62552.1"/>
    <property type="molecule type" value="Genomic_DNA"/>
</dbReference>
<sequence>MSEKQLLQAVANHSALSNPEVVDDEALPLNEAKVIFVGQGSVGKTSLIQRLTHDTFNKTYENITDRLDIKSWWLNINDQSIKLDLLDFSVQEIYYATHQLFLTRHTLYILVLNSRVEEEENRVEYWLKIIETFGGNSPILIVGNKSDQQPLDINRKALISKYPTIKGIFEVSCLTGEGIDSLRNFIKQIIPSLPHTFDLMPKTRFEIKAALGDLDKDYIAYEDYQVICAEHGLIKSTDQSLLINFLHDLGSVIYFDNSRLGDTIIVNFKWLTDAIYSIFDSSLIREDKGVVSFDSLKKILDCNRYPVNKHRFILDIMQSFQWCYELKNESFLIPNLLSKEIPLEVELQDWNDSLQFQYRYDFLPESIVFRFIVRQNQFIDHNFVWRSGVVLKFKENIAQIVADFEEKTINIFVTGLLNTRRDALAAIRYELDSINETFANLQVSERVPIPNHPNFSVDYQTLLACEREGIREIIPDGMTTPIDVQLLMNGIEPFTIYQRDPKLLRKRENLKERISKGLAKLGE</sequence>
<dbReference type="EC" id="2.7.11.1" evidence="1"/>
<dbReference type="GO" id="GO:0016301">
    <property type="term" value="F:kinase activity"/>
    <property type="evidence" value="ECO:0007669"/>
    <property type="project" value="UniProtKB-KW"/>
</dbReference>
<dbReference type="SMART" id="SM00173">
    <property type="entry name" value="RAS"/>
    <property type="match status" value="1"/>
</dbReference>
<dbReference type="InterPro" id="IPR050227">
    <property type="entry name" value="Rab"/>
</dbReference>